<dbReference type="InterPro" id="IPR004680">
    <property type="entry name" value="Cit_transptr-like_dom"/>
</dbReference>
<dbReference type="GO" id="GO:0006797">
    <property type="term" value="P:polyphosphate metabolic process"/>
    <property type="evidence" value="ECO:0007669"/>
    <property type="project" value="TreeGrafter"/>
</dbReference>
<feature type="transmembrane region" description="Helical" evidence="7">
    <location>
        <begin position="681"/>
        <end position="708"/>
    </location>
</feature>
<evidence type="ECO:0000313" key="9">
    <source>
        <dbReference type="EMBL" id="CAB9519166.1"/>
    </source>
</evidence>
<keyword evidence="10" id="KW-1185">Reference proteome</keyword>
<comment type="caution">
    <text evidence="9">The sequence shown here is derived from an EMBL/GenBank/DDBJ whole genome shotgun (WGS) entry which is preliminary data.</text>
</comment>
<dbReference type="Pfam" id="PF03600">
    <property type="entry name" value="CitMHS"/>
    <property type="match status" value="1"/>
</dbReference>
<evidence type="ECO:0000313" key="10">
    <source>
        <dbReference type="Proteomes" id="UP001153069"/>
    </source>
</evidence>
<keyword evidence="4 7" id="KW-1133">Transmembrane helix</keyword>
<feature type="transmembrane region" description="Helical" evidence="7">
    <location>
        <begin position="333"/>
        <end position="364"/>
    </location>
</feature>
<dbReference type="GO" id="GO:0005315">
    <property type="term" value="F:phosphate transmembrane transporter activity"/>
    <property type="evidence" value="ECO:0007669"/>
    <property type="project" value="TreeGrafter"/>
</dbReference>
<name>A0A9N8EH46_9STRA</name>
<feature type="transmembrane region" description="Helical" evidence="7">
    <location>
        <begin position="636"/>
        <end position="655"/>
    </location>
</feature>
<keyword evidence="2" id="KW-0813">Transport</keyword>
<protein>
    <submittedName>
        <fullName evidence="9">Affinity phosphate transporter PHO91</fullName>
    </submittedName>
</protein>
<dbReference type="AlphaFoldDB" id="A0A9N8EH46"/>
<dbReference type="OrthoDB" id="6493944at2759"/>
<feature type="transmembrane region" description="Helical" evidence="7">
    <location>
        <begin position="286"/>
        <end position="313"/>
    </location>
</feature>
<dbReference type="GO" id="GO:0005886">
    <property type="term" value="C:plasma membrane"/>
    <property type="evidence" value="ECO:0007669"/>
    <property type="project" value="TreeGrafter"/>
</dbReference>
<keyword evidence="5 7" id="KW-0472">Membrane</keyword>
<proteinExistence type="predicted"/>
<dbReference type="EMBL" id="CAICTM010000992">
    <property type="protein sequence ID" value="CAB9519166.1"/>
    <property type="molecule type" value="Genomic_DNA"/>
</dbReference>
<feature type="region of interest" description="Disordered" evidence="6">
    <location>
        <begin position="257"/>
        <end position="280"/>
    </location>
</feature>
<evidence type="ECO:0000256" key="5">
    <source>
        <dbReference type="ARBA" id="ARBA00023136"/>
    </source>
</evidence>
<dbReference type="PANTHER" id="PTHR10283:SF92">
    <property type="entry name" value="LOW-AFFINITY PHOSPHATE TRANSPORTER PHO91"/>
    <property type="match status" value="1"/>
</dbReference>
<evidence type="ECO:0000256" key="3">
    <source>
        <dbReference type="ARBA" id="ARBA00022692"/>
    </source>
</evidence>
<feature type="transmembrane region" description="Helical" evidence="7">
    <location>
        <begin position="611"/>
        <end position="629"/>
    </location>
</feature>
<gene>
    <name evidence="9" type="ORF">SEMRO_994_G229040.1</name>
</gene>
<feature type="transmembrane region" description="Helical" evidence="7">
    <location>
        <begin position="436"/>
        <end position="459"/>
    </location>
</feature>
<feature type="transmembrane region" description="Helical" evidence="7">
    <location>
        <begin position="728"/>
        <end position="749"/>
    </location>
</feature>
<evidence type="ECO:0000259" key="8">
    <source>
        <dbReference type="PROSITE" id="PS51382"/>
    </source>
</evidence>
<evidence type="ECO:0000256" key="2">
    <source>
        <dbReference type="ARBA" id="ARBA00022448"/>
    </source>
</evidence>
<comment type="subcellular location">
    <subcellularLocation>
        <location evidence="1">Membrane</location>
        <topology evidence="1">Multi-pass membrane protein</topology>
    </subcellularLocation>
</comment>
<evidence type="ECO:0000256" key="7">
    <source>
        <dbReference type="SAM" id="Phobius"/>
    </source>
</evidence>
<feature type="transmembrane region" description="Helical" evidence="7">
    <location>
        <begin position="527"/>
        <end position="551"/>
    </location>
</feature>
<dbReference type="Proteomes" id="UP001153069">
    <property type="component" value="Unassembled WGS sequence"/>
</dbReference>
<keyword evidence="3 7" id="KW-0812">Transmembrane</keyword>
<evidence type="ECO:0000256" key="1">
    <source>
        <dbReference type="ARBA" id="ARBA00004141"/>
    </source>
</evidence>
<dbReference type="InterPro" id="IPR004331">
    <property type="entry name" value="SPX_dom"/>
</dbReference>
<sequence length="800" mass="89107">MKFSHTLSLNSNPDWAKFYIDYAGLKKVIHEVEQQTTTPDATSSIATKELLAETRRERFLTELTPMVKVVRQFYDTKKAELDMELAHLQPLLERSSSRLSLLSLKDDETTPLVMSSMKSTSSLASHVNLEDQRRQIGHLFTQYHSLKQYAQLNCTAVRKILKKYDKTMLDNLLTTHLEPLRLLLPFWDHDHDHDQPEQVDRSIETLQTYFAHFYCNDNADQAKRQLQLMVREVITFQRHSVWLDVIQDQRKKEAAVVRDATTSASTPTANKPQPPSILDKQPTKTALWTLMTSNTNAITGTISVILFLSILWWPGNIFGEEEDDDETTKRNALALLVLVSMLWAAETIPLFVTSMLVPFLTVVLRVITDEETGRRLDANAASQYVFEAMFSHVIMLLLGGFSIAAALSKHNIAQLLATAISRRCGTGIRTVLLVNMLLATGASMWISNVAAPVLCYSLLSPILKASTAQTSRAVFGTTQHVAAEQDHRLCRALVMGIALASNVGGMASPISSPQNLFAIEYTDHIGWLAWFTVSIPLCLTLNVLLWGWLIFCYQLPRGESTAVQYALRQRDHQNRSTKEPFTKEQYYVIIVSVGTVLLWCASINLSEYTGQMGILGIVPFCMFFGYGILTKEDLNSFLWSVVILAMGGLVLGEAVRTSGLLTVIAERIAVFIECNPQLDSLWATMCIFCTLILVCTTFVSHTVGAIVVIPIVQAVGSQMQPVPHDKELVFASALACSAAMGLPVSGFPNMTAISVEDRLGNRYLTVRDFLQYALPASLLALMVVVTLGYWLVKVAVQIDG</sequence>
<feature type="transmembrane region" description="Helical" evidence="7">
    <location>
        <begin position="384"/>
        <end position="407"/>
    </location>
</feature>
<evidence type="ECO:0000256" key="6">
    <source>
        <dbReference type="SAM" id="MobiDB-lite"/>
    </source>
</evidence>
<reference evidence="9" key="1">
    <citation type="submission" date="2020-06" db="EMBL/GenBank/DDBJ databases">
        <authorList>
            <consortium name="Plant Systems Biology data submission"/>
        </authorList>
    </citation>
    <scope>NUCLEOTIDE SEQUENCE</scope>
    <source>
        <strain evidence="9">D6</strain>
    </source>
</reference>
<feature type="compositionally biased region" description="Polar residues" evidence="6">
    <location>
        <begin position="260"/>
        <end position="271"/>
    </location>
</feature>
<dbReference type="GO" id="GO:0006817">
    <property type="term" value="P:phosphate ion transport"/>
    <property type="evidence" value="ECO:0007669"/>
    <property type="project" value="TreeGrafter"/>
</dbReference>
<feature type="domain" description="SPX" evidence="8">
    <location>
        <begin position="1"/>
        <end position="178"/>
    </location>
</feature>
<dbReference type="Pfam" id="PF03105">
    <property type="entry name" value="SPX"/>
    <property type="match status" value="2"/>
</dbReference>
<feature type="transmembrane region" description="Helical" evidence="7">
    <location>
        <begin position="586"/>
        <end position="605"/>
    </location>
</feature>
<feature type="transmembrane region" description="Helical" evidence="7">
    <location>
        <begin position="769"/>
        <end position="792"/>
    </location>
</feature>
<accession>A0A9N8EH46</accession>
<dbReference type="PANTHER" id="PTHR10283">
    <property type="entry name" value="SOLUTE CARRIER FAMILY 13 MEMBER"/>
    <property type="match status" value="1"/>
</dbReference>
<evidence type="ECO:0000256" key="4">
    <source>
        <dbReference type="ARBA" id="ARBA00022989"/>
    </source>
</evidence>
<dbReference type="CDD" id="cd01115">
    <property type="entry name" value="SLC13_permease"/>
    <property type="match status" value="1"/>
</dbReference>
<dbReference type="PROSITE" id="PS51382">
    <property type="entry name" value="SPX"/>
    <property type="match status" value="1"/>
</dbReference>
<organism evidence="9 10">
    <name type="scientific">Seminavis robusta</name>
    <dbReference type="NCBI Taxonomy" id="568900"/>
    <lineage>
        <taxon>Eukaryota</taxon>
        <taxon>Sar</taxon>
        <taxon>Stramenopiles</taxon>
        <taxon>Ochrophyta</taxon>
        <taxon>Bacillariophyta</taxon>
        <taxon>Bacillariophyceae</taxon>
        <taxon>Bacillariophycidae</taxon>
        <taxon>Naviculales</taxon>
        <taxon>Naviculaceae</taxon>
        <taxon>Seminavis</taxon>
    </lineage>
</organism>